<evidence type="ECO:0000256" key="8">
    <source>
        <dbReference type="ARBA" id="ARBA00023136"/>
    </source>
</evidence>
<feature type="transmembrane region" description="Helical" evidence="9">
    <location>
        <begin position="444"/>
        <end position="466"/>
    </location>
</feature>
<sequence>MIQFGGRQILLSPSGPVVLGFLIFSIFARLTAGSLLRGIAYHSYQEGDQLEVIATKLTSKINQLPYDYYSVPFCDSQDVTARSRRVNLGQLLSGERAKTTDFQFRMNKSQQCTLMCTVLLQNKDAAVLQQRIAQMYSVRLSLDHMPVVVKGTTKGGNVAYQLGYPLGFVEDDSHYINNYLRLKVLVHREHDSDRDYFQVVGFEVEPKSLSFYVETGEVTKEQCTAPRAAPLKVEAGTEVPFVYDVVFEESEMNWATRWDHLLKPSDDVVRLQWSVTMNSMLVGVFLTALVGFILLRTVLRDFVRYNQLDQEAPEEDSSGWKVLHADVFRTPRYAAPLCVFVGTGTQVFTMAAITQVFAVAGLVSQGNRAALLTAMLFLWVATSLVSGYTSARLYTSLKGTKSRKWVTTATAFLFSGITFIAFFVLNLVLSMFRSQAAVPLRGLVGLLLLWFCLAIPLVFVGAYLGYKRRPHEFPVRTNQIPRAVPKSPIPFARLILPLVAGIFPFCSFLCELTFILNTMWQGQIYFLFGFLLAVFALLTVTCGEMSVVFTYITLSNEDHRWWWPAFLASGSSGLYVFLYSIYYLKTHPGFHGVTLISVLIYMVYMNIISVAFALMTGAIGFHASFFFVKRIYGAIRIE</sequence>
<dbReference type="InterPro" id="IPR004240">
    <property type="entry name" value="EMP70"/>
</dbReference>
<feature type="transmembrane region" description="Helical" evidence="9">
    <location>
        <begin position="370"/>
        <end position="391"/>
    </location>
</feature>
<feature type="transmembrane region" description="Helical" evidence="9">
    <location>
        <begin position="411"/>
        <end position="432"/>
    </location>
</feature>
<accession>A0AAV8UYT6</accession>
<evidence type="ECO:0000256" key="6">
    <source>
        <dbReference type="ARBA" id="ARBA00022989"/>
    </source>
</evidence>
<evidence type="ECO:0000313" key="11">
    <source>
        <dbReference type="Proteomes" id="UP001157974"/>
    </source>
</evidence>
<feature type="transmembrane region" description="Helical" evidence="9">
    <location>
        <begin position="280"/>
        <end position="299"/>
    </location>
</feature>
<evidence type="ECO:0000256" key="9">
    <source>
        <dbReference type="RuleBase" id="RU363079"/>
    </source>
</evidence>
<dbReference type="AlphaFoldDB" id="A0AAV8UYT6"/>
<feature type="transmembrane region" description="Helical" evidence="9">
    <location>
        <begin position="17"/>
        <end position="36"/>
    </location>
</feature>
<organism evidence="10 11">
    <name type="scientific">Rhodosorus marinus</name>
    <dbReference type="NCBI Taxonomy" id="101924"/>
    <lineage>
        <taxon>Eukaryota</taxon>
        <taxon>Rhodophyta</taxon>
        <taxon>Stylonematophyceae</taxon>
        <taxon>Stylonematales</taxon>
        <taxon>Stylonemataceae</taxon>
        <taxon>Rhodosorus</taxon>
    </lineage>
</organism>
<evidence type="ECO:0000256" key="1">
    <source>
        <dbReference type="ARBA" id="ARBA00004141"/>
    </source>
</evidence>
<feature type="transmembrane region" description="Helical" evidence="9">
    <location>
        <begin position="494"/>
        <end position="517"/>
    </location>
</feature>
<keyword evidence="6 9" id="KW-1133">Transmembrane helix</keyword>
<evidence type="ECO:0000256" key="4">
    <source>
        <dbReference type="ARBA" id="ARBA00022692"/>
    </source>
</evidence>
<name>A0AAV8UYT6_9RHOD</name>
<dbReference type="Pfam" id="PF02990">
    <property type="entry name" value="EMP70"/>
    <property type="match status" value="1"/>
</dbReference>
<protein>
    <recommendedName>
        <fullName evidence="9">Transmembrane 9 superfamily member</fullName>
    </recommendedName>
</protein>
<dbReference type="PANTHER" id="PTHR10766">
    <property type="entry name" value="TRANSMEMBRANE 9 SUPERFAMILY PROTEIN"/>
    <property type="match status" value="1"/>
</dbReference>
<dbReference type="InterPro" id="IPR036259">
    <property type="entry name" value="MFS_trans_sf"/>
</dbReference>
<dbReference type="GO" id="GO:0016020">
    <property type="term" value="C:membrane"/>
    <property type="evidence" value="ECO:0007669"/>
    <property type="project" value="UniProtKB-SubCell"/>
</dbReference>
<keyword evidence="5" id="KW-0732">Signal</keyword>
<keyword evidence="7" id="KW-0333">Golgi apparatus</keyword>
<dbReference type="GO" id="GO:0072657">
    <property type="term" value="P:protein localization to membrane"/>
    <property type="evidence" value="ECO:0007669"/>
    <property type="project" value="TreeGrafter"/>
</dbReference>
<evidence type="ECO:0000256" key="5">
    <source>
        <dbReference type="ARBA" id="ARBA00022729"/>
    </source>
</evidence>
<keyword evidence="11" id="KW-1185">Reference proteome</keyword>
<feature type="transmembrane region" description="Helical" evidence="9">
    <location>
        <begin position="524"/>
        <end position="549"/>
    </location>
</feature>
<feature type="transmembrane region" description="Helical" evidence="9">
    <location>
        <begin position="561"/>
        <end position="581"/>
    </location>
</feature>
<reference evidence="10 11" key="1">
    <citation type="journal article" date="2023" name="Nat. Commun.">
        <title>Origin of minicircular mitochondrial genomes in red algae.</title>
        <authorList>
            <person name="Lee Y."/>
            <person name="Cho C.H."/>
            <person name="Lee Y.M."/>
            <person name="Park S.I."/>
            <person name="Yang J.H."/>
            <person name="West J.A."/>
            <person name="Bhattacharya D."/>
            <person name="Yoon H.S."/>
        </authorList>
    </citation>
    <scope>NUCLEOTIDE SEQUENCE [LARGE SCALE GENOMIC DNA]</scope>
    <source>
        <strain evidence="10 11">CCMP1338</strain>
        <tissue evidence="10">Whole cell</tissue>
    </source>
</reference>
<dbReference type="GO" id="GO:0005794">
    <property type="term" value="C:Golgi apparatus"/>
    <property type="evidence" value="ECO:0007669"/>
    <property type="project" value="UniProtKB-SubCell"/>
</dbReference>
<dbReference type="Proteomes" id="UP001157974">
    <property type="component" value="Unassembled WGS sequence"/>
</dbReference>
<comment type="caution">
    <text evidence="10">The sequence shown here is derived from an EMBL/GenBank/DDBJ whole genome shotgun (WGS) entry which is preliminary data.</text>
</comment>
<proteinExistence type="inferred from homology"/>
<feature type="transmembrane region" description="Helical" evidence="9">
    <location>
        <begin position="333"/>
        <end position="363"/>
    </location>
</feature>
<comment type="similarity">
    <text evidence="3 9">Belongs to the nonaspanin (TM9SF) (TC 9.A.2) family.</text>
</comment>
<gene>
    <name evidence="10" type="ORF">NDN08_002801</name>
</gene>
<dbReference type="PANTHER" id="PTHR10766:SF55">
    <property type="entry name" value="TRANSMEMBRANE 9 SUPERFAMILY MEMBER 4"/>
    <property type="match status" value="1"/>
</dbReference>
<dbReference type="EMBL" id="JAMWBK010000003">
    <property type="protein sequence ID" value="KAJ8906308.1"/>
    <property type="molecule type" value="Genomic_DNA"/>
</dbReference>
<dbReference type="SUPFAM" id="SSF103473">
    <property type="entry name" value="MFS general substrate transporter"/>
    <property type="match status" value="1"/>
</dbReference>
<keyword evidence="8 9" id="KW-0472">Membrane</keyword>
<evidence type="ECO:0000256" key="2">
    <source>
        <dbReference type="ARBA" id="ARBA00004555"/>
    </source>
</evidence>
<comment type="subcellular location">
    <subcellularLocation>
        <location evidence="2">Golgi apparatus</location>
    </subcellularLocation>
    <subcellularLocation>
        <location evidence="1">Membrane</location>
        <topology evidence="1">Multi-pass membrane protein</topology>
    </subcellularLocation>
</comment>
<evidence type="ECO:0000313" key="10">
    <source>
        <dbReference type="EMBL" id="KAJ8906308.1"/>
    </source>
</evidence>
<keyword evidence="4 9" id="KW-0812">Transmembrane</keyword>
<evidence type="ECO:0000256" key="7">
    <source>
        <dbReference type="ARBA" id="ARBA00023034"/>
    </source>
</evidence>
<evidence type="ECO:0000256" key="3">
    <source>
        <dbReference type="ARBA" id="ARBA00005227"/>
    </source>
</evidence>